<evidence type="ECO:0000313" key="1">
    <source>
        <dbReference type="EMBL" id="OJD16916.1"/>
    </source>
</evidence>
<comment type="caution">
    <text evidence="1">The sequence shown here is derived from an EMBL/GenBank/DDBJ whole genome shotgun (WGS) entry which is preliminary data.</text>
</comment>
<dbReference type="VEuPathDB" id="FungiDB:AJ78_02953"/>
<dbReference type="OrthoDB" id="4187293at2759"/>
<gene>
    <name evidence="1" type="ORF">AJ78_02953</name>
</gene>
<accession>A0A1J9QLZ8</accession>
<reference evidence="1 2" key="1">
    <citation type="submission" date="2015-07" db="EMBL/GenBank/DDBJ databases">
        <title>Emmonsia species relationships and genome sequence.</title>
        <authorList>
            <consortium name="The Broad Institute Genomics Platform"/>
            <person name="Cuomo C.A."/>
            <person name="Munoz J.F."/>
            <person name="Imamovic A."/>
            <person name="Priest M.E."/>
            <person name="Young S."/>
            <person name="Clay O.K."/>
            <person name="McEwen J.G."/>
        </authorList>
    </citation>
    <scope>NUCLEOTIDE SEQUENCE [LARGE SCALE GENOMIC DNA]</scope>
    <source>
        <strain evidence="1 2">UAMH 9510</strain>
    </source>
</reference>
<dbReference type="EMBL" id="LGRN01000087">
    <property type="protein sequence ID" value="OJD16916.1"/>
    <property type="molecule type" value="Genomic_DNA"/>
</dbReference>
<dbReference type="AlphaFoldDB" id="A0A1J9QLZ8"/>
<proteinExistence type="predicted"/>
<protein>
    <submittedName>
        <fullName evidence="1">Uncharacterized protein</fullName>
    </submittedName>
</protein>
<sequence length="153" mass="17889">MTLNLQSATLLEVIETENLNLILRVKVTVKRKQASIKTLMLPHNRDQYMSLNEPDNIIESQEITFYTDLEEEDDITERERSHQLCLTFDHSLIDIKRGFFFSTDKQACDVLLETKTHQSDISRIYFYITFDDEECLVLINASNTESTVISYNE</sequence>
<keyword evidence="2" id="KW-1185">Reference proteome</keyword>
<evidence type="ECO:0000313" key="2">
    <source>
        <dbReference type="Proteomes" id="UP000182235"/>
    </source>
</evidence>
<organism evidence="1 2">
    <name type="scientific">Emergomyces pasteurianus Ep9510</name>
    <dbReference type="NCBI Taxonomy" id="1447872"/>
    <lineage>
        <taxon>Eukaryota</taxon>
        <taxon>Fungi</taxon>
        <taxon>Dikarya</taxon>
        <taxon>Ascomycota</taxon>
        <taxon>Pezizomycotina</taxon>
        <taxon>Eurotiomycetes</taxon>
        <taxon>Eurotiomycetidae</taxon>
        <taxon>Onygenales</taxon>
        <taxon>Ajellomycetaceae</taxon>
        <taxon>Emergomyces</taxon>
    </lineage>
</organism>
<dbReference type="Proteomes" id="UP000182235">
    <property type="component" value="Unassembled WGS sequence"/>
</dbReference>
<name>A0A1J9QLZ8_9EURO</name>